<dbReference type="OrthoDB" id="6355542at2"/>
<accession>A0A346NHS0</accession>
<dbReference type="KEGG" id="salm:D0Y50_01055"/>
<dbReference type="RefSeq" id="WP_108565805.1">
    <property type="nucleotide sequence ID" value="NZ_CP031769.1"/>
</dbReference>
<dbReference type="EMBL" id="CP031769">
    <property type="protein sequence ID" value="AXR05077.1"/>
    <property type="molecule type" value="Genomic_DNA"/>
</dbReference>
<proteinExistence type="predicted"/>
<dbReference type="Gene3D" id="2.60.120.620">
    <property type="entry name" value="q2cbj1_9rhob like domain"/>
    <property type="match status" value="1"/>
</dbReference>
<evidence type="ECO:0000313" key="2">
    <source>
        <dbReference type="Proteomes" id="UP000262073"/>
    </source>
</evidence>
<evidence type="ECO:0000313" key="1">
    <source>
        <dbReference type="EMBL" id="AXR05077.1"/>
    </source>
</evidence>
<reference evidence="1 2" key="1">
    <citation type="submission" date="2018-08" db="EMBL/GenBank/DDBJ databases">
        <title>Salinimonas sediminis sp. nov., a piezophilic bacterium isolated from a deep-sea sediment sample from the New Britain Trench.</title>
        <authorList>
            <person name="Cao J."/>
        </authorList>
    </citation>
    <scope>NUCLEOTIDE SEQUENCE [LARGE SCALE GENOMIC DNA]</scope>
    <source>
        <strain evidence="1 2">N102</strain>
    </source>
</reference>
<gene>
    <name evidence="1" type="ORF">D0Y50_01055</name>
</gene>
<keyword evidence="2" id="KW-1185">Reference proteome</keyword>
<organism evidence="1 2">
    <name type="scientific">Salinimonas sediminis</name>
    <dbReference type="NCBI Taxonomy" id="2303538"/>
    <lineage>
        <taxon>Bacteria</taxon>
        <taxon>Pseudomonadati</taxon>
        <taxon>Pseudomonadota</taxon>
        <taxon>Gammaproteobacteria</taxon>
        <taxon>Alteromonadales</taxon>
        <taxon>Alteromonadaceae</taxon>
        <taxon>Alteromonas/Salinimonas group</taxon>
        <taxon>Salinimonas</taxon>
    </lineage>
</organism>
<evidence type="ECO:0008006" key="3">
    <source>
        <dbReference type="Google" id="ProtNLM"/>
    </source>
</evidence>
<name>A0A346NHS0_9ALTE</name>
<dbReference type="Proteomes" id="UP000262073">
    <property type="component" value="Chromosome"/>
</dbReference>
<dbReference type="SUPFAM" id="SSF51197">
    <property type="entry name" value="Clavaminate synthase-like"/>
    <property type="match status" value="1"/>
</dbReference>
<sequence>MAHAALSPARLLSPLLNTLRLFAHRTKLANAVRIVRQLFHFGPWRVIPIALIKRLRGPAPLQNVANSLLPLIDERAITTQLKQDGVAPAGVLPANFVEELRQLTDALPPEEYHQSHQASPHIQAISEDPAICNVLRRYLGCEPVLLEASLFVTQPEQALPVANQNYFHYDYAGWESMNVFVYLTDVYATASHHMAIKGSHRHIGFKDIMRGLISDQEASQRFADNACPITGPAGTVFFENTEVFHKRTRGNERRVMLNLTYTSHRNLLSYGRASRNNLAYRDKLFSELMPDAGAAS</sequence>
<protein>
    <recommendedName>
        <fullName evidence="3">Phytanoyl-CoA dioxygenase</fullName>
    </recommendedName>
</protein>
<dbReference type="AlphaFoldDB" id="A0A346NHS0"/>